<dbReference type="AlphaFoldDB" id="A0A451AD59"/>
<dbReference type="PANTHER" id="PTHR30332">
    <property type="entry name" value="PROBABLE GENERAL SECRETION PATHWAY PROTEIN D"/>
    <property type="match status" value="1"/>
</dbReference>
<dbReference type="Pfam" id="PF21305">
    <property type="entry name" value="type_II_gspD_N0"/>
    <property type="match status" value="1"/>
</dbReference>
<evidence type="ECO:0000313" key="10">
    <source>
        <dbReference type="EMBL" id="VFK64007.1"/>
    </source>
</evidence>
<evidence type="ECO:0000256" key="6">
    <source>
        <dbReference type="RuleBase" id="RU004004"/>
    </source>
</evidence>
<dbReference type="InterPro" id="IPR004846">
    <property type="entry name" value="T2SS/T3SS_dom"/>
</dbReference>
<evidence type="ECO:0000256" key="2">
    <source>
        <dbReference type="ARBA" id="ARBA00022692"/>
    </source>
</evidence>
<organism evidence="10">
    <name type="scientific">Candidatus Kentrum sp. TUN</name>
    <dbReference type="NCBI Taxonomy" id="2126343"/>
    <lineage>
        <taxon>Bacteria</taxon>
        <taxon>Pseudomonadati</taxon>
        <taxon>Pseudomonadota</taxon>
        <taxon>Gammaproteobacteria</taxon>
        <taxon>Candidatus Kentrum</taxon>
    </lineage>
</organism>
<dbReference type="InterPro" id="IPR050810">
    <property type="entry name" value="Bact_Secretion_Sys_Channel"/>
</dbReference>
<evidence type="ECO:0000259" key="9">
    <source>
        <dbReference type="Pfam" id="PF21305"/>
    </source>
</evidence>
<dbReference type="Pfam" id="PF00263">
    <property type="entry name" value="Secretin"/>
    <property type="match status" value="1"/>
</dbReference>
<gene>
    <name evidence="10" type="ORF">BECKTUN1418D_GA0071000_12372</name>
</gene>
<dbReference type="PANTHER" id="PTHR30332:SF24">
    <property type="entry name" value="SECRETIN GSPD-RELATED"/>
    <property type="match status" value="1"/>
</dbReference>
<dbReference type="InterPro" id="IPR049371">
    <property type="entry name" value="GspD-like_N0"/>
</dbReference>
<evidence type="ECO:0000259" key="7">
    <source>
        <dbReference type="Pfam" id="PF00263"/>
    </source>
</evidence>
<dbReference type="InterPro" id="IPR038591">
    <property type="entry name" value="NolW-like_sf"/>
</dbReference>
<feature type="domain" description="NolW-like" evidence="8">
    <location>
        <begin position="205"/>
        <end position="274"/>
    </location>
</feature>
<accession>A0A451AD59</accession>
<keyword evidence="4" id="KW-0472">Membrane</keyword>
<sequence length="672" mass="73295">MNFSDWQRTSWCSALLVTIVCVLSGWFPIVTAAPVTLNFRDADIDNIIVMVSEATGKNFLVDPRVKGKISVISSHSMEGEELYQVFLSILEVHGFTAVPSGKVIKIIPNTIAKQAAIPTDPRLSTGATSDEFITTSDEFITRIVSVEHIGASQIAPLLTPLIHQAGYITPIPSSNLLLLSDRAANVARLVRIIRRIDKANDQGIEIVRLEHASAMDMVRVLDGLRQGKSGGNPEMQNNNISLIADDRTNSILMGGEKSTRLRLRAIIAHLDTPIGNAGNTHVIYLRYAKAEDLVSVLTGVVKEKGQRKAAPGINRKIPGDPLQLAFNIQADESTNALIITAPPEEMRVIRAVIDKLDIRRAQVLVEAIIAEVSSDLSAELGVRWKAGGGSFMETSLGLDAIGSGLNIGLRKGGDLRVLLRALAGDIRSNVLSTPSLVTMDNEEAEIVVAQNVPFITGEYATNNTNTDGGNITNPFRTIEREDVGLTLKIKPQINEGNTIKLEVEQEVSDVIQSPEGASDLTTRKRSIKTSVMVEDGQLIVLGGLIDDTVTETQAKIPLLGDLPLLGALFRTTRTEKQKRNLMIFLHPRILMDTETTNIASYKKYNAVRAMQMELQKRGVPLIPKASTPTLLRLEDYLDYNTLTSDDTSSSRKDIGLSWDDMDVGHIDAGPLR</sequence>
<keyword evidence="3" id="KW-0732">Signal</keyword>
<dbReference type="Gene3D" id="3.30.1370.120">
    <property type="match status" value="3"/>
</dbReference>
<dbReference type="GO" id="GO:0009306">
    <property type="term" value="P:protein secretion"/>
    <property type="evidence" value="ECO:0007669"/>
    <property type="project" value="InterPro"/>
</dbReference>
<dbReference type="PRINTS" id="PR00811">
    <property type="entry name" value="BCTERIALGSPD"/>
</dbReference>
<dbReference type="GO" id="GO:0009279">
    <property type="term" value="C:cell outer membrane"/>
    <property type="evidence" value="ECO:0007669"/>
    <property type="project" value="UniProtKB-SubCell"/>
</dbReference>
<name>A0A451AD59_9GAMM</name>
<dbReference type="InterPro" id="IPR001775">
    <property type="entry name" value="GspD/PilQ"/>
</dbReference>
<evidence type="ECO:0000256" key="5">
    <source>
        <dbReference type="RuleBase" id="RU004003"/>
    </source>
</evidence>
<keyword evidence="6" id="KW-0813">Transport</keyword>
<reference evidence="10" key="1">
    <citation type="submission" date="2019-02" db="EMBL/GenBank/DDBJ databases">
        <authorList>
            <person name="Gruber-Vodicka R. H."/>
            <person name="Seah K. B. B."/>
        </authorList>
    </citation>
    <scope>NUCLEOTIDE SEQUENCE</scope>
    <source>
        <strain evidence="10">BECK_BY1</strain>
    </source>
</reference>
<dbReference type="InterPro" id="IPR005644">
    <property type="entry name" value="NolW-like"/>
</dbReference>
<comment type="similarity">
    <text evidence="5">Belongs to the bacterial secretin family.</text>
</comment>
<comment type="subcellular location">
    <subcellularLocation>
        <location evidence="6">Cell outer membrane</location>
    </subcellularLocation>
    <subcellularLocation>
        <location evidence="1">Membrane</location>
    </subcellularLocation>
</comment>
<feature type="domain" description="NolW-like" evidence="8">
    <location>
        <begin position="141"/>
        <end position="202"/>
    </location>
</feature>
<feature type="domain" description="Type II/III secretion system secretin-like" evidence="7">
    <location>
        <begin position="422"/>
        <end position="590"/>
    </location>
</feature>
<feature type="domain" description="NolW-like" evidence="8">
    <location>
        <begin position="280"/>
        <end position="362"/>
    </location>
</feature>
<feature type="domain" description="GspD-like N0" evidence="9">
    <location>
        <begin position="37"/>
        <end position="106"/>
    </location>
</feature>
<evidence type="ECO:0000256" key="3">
    <source>
        <dbReference type="ARBA" id="ARBA00022729"/>
    </source>
</evidence>
<dbReference type="Pfam" id="PF03958">
    <property type="entry name" value="Secretin_N"/>
    <property type="match status" value="3"/>
</dbReference>
<keyword evidence="2" id="KW-0812">Transmembrane</keyword>
<evidence type="ECO:0000256" key="4">
    <source>
        <dbReference type="ARBA" id="ARBA00023136"/>
    </source>
</evidence>
<evidence type="ECO:0000259" key="8">
    <source>
        <dbReference type="Pfam" id="PF03958"/>
    </source>
</evidence>
<protein>
    <submittedName>
        <fullName evidence="10">General secretion pathway protein D</fullName>
    </submittedName>
</protein>
<dbReference type="GO" id="GO:0015627">
    <property type="term" value="C:type II protein secretion system complex"/>
    <property type="evidence" value="ECO:0007669"/>
    <property type="project" value="TreeGrafter"/>
</dbReference>
<proteinExistence type="inferred from homology"/>
<dbReference type="EMBL" id="CAADFX010000237">
    <property type="protein sequence ID" value="VFK64007.1"/>
    <property type="molecule type" value="Genomic_DNA"/>
</dbReference>
<evidence type="ECO:0000256" key="1">
    <source>
        <dbReference type="ARBA" id="ARBA00004370"/>
    </source>
</evidence>